<dbReference type="EMBL" id="JALJAT010000001">
    <property type="protein sequence ID" value="KAK4474431.1"/>
    <property type="molecule type" value="Genomic_DNA"/>
</dbReference>
<dbReference type="Proteomes" id="UP001292079">
    <property type="component" value="Unassembled WGS sequence"/>
</dbReference>
<reference evidence="2" key="1">
    <citation type="submission" date="2022-04" db="EMBL/GenBank/DDBJ databases">
        <authorList>
            <person name="Xu L."/>
            <person name="Lv Z."/>
        </authorList>
    </citation>
    <scope>NUCLEOTIDE SEQUENCE</scope>
    <source>
        <strain evidence="2">LV_2022a</strain>
    </source>
</reference>
<name>A0AAE2D7N9_SCHME</name>
<protein>
    <recommendedName>
        <fullName evidence="4">Calcineurin-like phosphoesterase domain-containing protein</fullName>
    </recommendedName>
</protein>
<dbReference type="InterPro" id="IPR029052">
    <property type="entry name" value="Metallo-depent_PP-like"/>
</dbReference>
<keyword evidence="3" id="KW-1185">Reference proteome</keyword>
<proteinExistence type="predicted"/>
<dbReference type="GO" id="GO:0006506">
    <property type="term" value="P:GPI anchor biosynthetic process"/>
    <property type="evidence" value="ECO:0007669"/>
    <property type="project" value="InterPro"/>
</dbReference>
<dbReference type="PANTHER" id="PTHR13315">
    <property type="entry name" value="METALLO PHOSPHOESTERASE RELATED"/>
    <property type="match status" value="1"/>
</dbReference>
<organism evidence="2 3">
    <name type="scientific">Schistosoma mekongi</name>
    <name type="common">Parasitic worm</name>
    <dbReference type="NCBI Taxonomy" id="38744"/>
    <lineage>
        <taxon>Eukaryota</taxon>
        <taxon>Metazoa</taxon>
        <taxon>Spiralia</taxon>
        <taxon>Lophotrochozoa</taxon>
        <taxon>Platyhelminthes</taxon>
        <taxon>Trematoda</taxon>
        <taxon>Digenea</taxon>
        <taxon>Strigeidida</taxon>
        <taxon>Schistosomatoidea</taxon>
        <taxon>Schistosomatidae</taxon>
        <taxon>Schistosoma</taxon>
    </lineage>
</organism>
<keyword evidence="1" id="KW-0472">Membrane</keyword>
<evidence type="ECO:0000313" key="2">
    <source>
        <dbReference type="EMBL" id="KAK4474431.1"/>
    </source>
</evidence>
<gene>
    <name evidence="2" type="ORF">MN116_001587</name>
</gene>
<reference evidence="2" key="2">
    <citation type="journal article" date="2023" name="Infect Dis Poverty">
        <title>Chromosome-scale genome of the human blood fluke Schistosoma mekongi and its implications for public health.</title>
        <authorList>
            <person name="Zhou M."/>
            <person name="Xu L."/>
            <person name="Xu D."/>
            <person name="Chen W."/>
            <person name="Khan J."/>
            <person name="Hu Y."/>
            <person name="Huang H."/>
            <person name="Wei H."/>
            <person name="Zhang Y."/>
            <person name="Chusongsang P."/>
            <person name="Tanasarnprasert K."/>
            <person name="Hu X."/>
            <person name="Limpanont Y."/>
            <person name="Lv Z."/>
        </authorList>
    </citation>
    <scope>NUCLEOTIDE SEQUENCE</scope>
    <source>
        <strain evidence="2">LV_2022a</strain>
    </source>
</reference>
<sequence length="198" mass="22545">MSKFVINENNITSFLRFYFVKAIQLTKPSGVIFLGDLLDSGDTAQDLDFAYTVSRFKKIFLFEKDLFVILIPGDNDIGGEGVPVTQAKLTRFLSNLPVKLGDYKYKFVNFYSDYKKPEVKHNIMSGSFSNEISVYVSHLPVISHQFIRFPLTLLNSNASLSIHGHLHRITQKNVLHHSILSDLHSSYEKSILMLKQNA</sequence>
<dbReference type="Gene3D" id="3.60.21.10">
    <property type="match status" value="1"/>
</dbReference>
<dbReference type="AlphaFoldDB" id="A0AAE2D7N9"/>
<dbReference type="GO" id="GO:0005783">
    <property type="term" value="C:endoplasmic reticulum"/>
    <property type="evidence" value="ECO:0007669"/>
    <property type="project" value="TreeGrafter"/>
</dbReference>
<dbReference type="GO" id="GO:0016020">
    <property type="term" value="C:membrane"/>
    <property type="evidence" value="ECO:0007669"/>
    <property type="project" value="GOC"/>
</dbReference>
<accession>A0AAE2D7N9</accession>
<dbReference type="SUPFAM" id="SSF56300">
    <property type="entry name" value="Metallo-dependent phosphatases"/>
    <property type="match status" value="1"/>
</dbReference>
<comment type="caution">
    <text evidence="2">The sequence shown here is derived from an EMBL/GenBank/DDBJ whole genome shotgun (WGS) entry which is preliminary data.</text>
</comment>
<evidence type="ECO:0000256" key="1">
    <source>
        <dbReference type="ARBA" id="ARBA00023136"/>
    </source>
</evidence>
<evidence type="ECO:0008006" key="4">
    <source>
        <dbReference type="Google" id="ProtNLM"/>
    </source>
</evidence>
<evidence type="ECO:0000313" key="3">
    <source>
        <dbReference type="Proteomes" id="UP001292079"/>
    </source>
</evidence>
<dbReference type="InterPro" id="IPR033308">
    <property type="entry name" value="PGAP5/Cdc1/Ted1"/>
</dbReference>
<dbReference type="PANTHER" id="PTHR13315:SF4">
    <property type="entry name" value="METALLOPHOSPHOESTERASE, ISOFORM E"/>
    <property type="match status" value="1"/>
</dbReference>